<protein>
    <submittedName>
        <fullName evidence="2">Methyltransferase domain-containing protein</fullName>
    </submittedName>
</protein>
<feature type="domain" description="Methyltransferase type 11" evidence="1">
    <location>
        <begin position="51"/>
        <end position="145"/>
    </location>
</feature>
<keyword evidence="3" id="KW-1185">Reference proteome</keyword>
<sequence>MAERAGSEAYEQKQFIESFLKRRHRNDSPNRTIETPAVLKLIGDPSGIHVLDIGCGDGSLGSFLLAKGCASYLGIEGSEQMAAKAEERLAGTSGMVERVFMEEYSYPMESFDLVVSQLAIHYCADIDSLFSSIIRTLKPGGRLVFSIQHPLLTSSYKRAEAGTKRSDWIVDDYFKTGKRVENWMGEQVVKYHRTASDYYEALTKAGFKIERFLEPKPDPSLFENQQEYERRLRIPLFLLFACRKEGKENE</sequence>
<dbReference type="EMBL" id="WMIB01000005">
    <property type="protein sequence ID" value="MTH53222.1"/>
    <property type="molecule type" value="Genomic_DNA"/>
</dbReference>
<evidence type="ECO:0000313" key="3">
    <source>
        <dbReference type="Proteomes" id="UP000434639"/>
    </source>
</evidence>
<dbReference type="AlphaFoldDB" id="A0A7X2S3Z5"/>
<proteinExistence type="predicted"/>
<dbReference type="InterPro" id="IPR013216">
    <property type="entry name" value="Methyltransf_11"/>
</dbReference>
<dbReference type="Proteomes" id="UP000434639">
    <property type="component" value="Unassembled WGS sequence"/>
</dbReference>
<dbReference type="PANTHER" id="PTHR43861">
    <property type="entry name" value="TRANS-ACONITATE 2-METHYLTRANSFERASE-RELATED"/>
    <property type="match status" value="1"/>
</dbReference>
<keyword evidence="2" id="KW-0489">Methyltransferase</keyword>
<accession>A0A7X2S3Z5</accession>
<organism evidence="2 3">
    <name type="scientific">Metabacillus mangrovi</name>
    <dbReference type="NCBI Taxonomy" id="1491830"/>
    <lineage>
        <taxon>Bacteria</taxon>
        <taxon>Bacillati</taxon>
        <taxon>Bacillota</taxon>
        <taxon>Bacilli</taxon>
        <taxon>Bacillales</taxon>
        <taxon>Bacillaceae</taxon>
        <taxon>Metabacillus</taxon>
    </lineage>
</organism>
<dbReference type="GO" id="GO:0008757">
    <property type="term" value="F:S-adenosylmethionine-dependent methyltransferase activity"/>
    <property type="evidence" value="ECO:0007669"/>
    <property type="project" value="InterPro"/>
</dbReference>
<dbReference type="CDD" id="cd02440">
    <property type="entry name" value="AdoMet_MTases"/>
    <property type="match status" value="1"/>
</dbReference>
<dbReference type="Gene3D" id="3.40.50.150">
    <property type="entry name" value="Vaccinia Virus protein VP39"/>
    <property type="match status" value="1"/>
</dbReference>
<dbReference type="OrthoDB" id="9791837at2"/>
<evidence type="ECO:0000313" key="2">
    <source>
        <dbReference type="EMBL" id="MTH53222.1"/>
    </source>
</evidence>
<gene>
    <name evidence="2" type="ORF">GKZ89_07330</name>
</gene>
<dbReference type="InterPro" id="IPR029063">
    <property type="entry name" value="SAM-dependent_MTases_sf"/>
</dbReference>
<dbReference type="RefSeq" id="WP_155111757.1">
    <property type="nucleotide sequence ID" value="NZ_WMIB01000005.1"/>
</dbReference>
<keyword evidence="2" id="KW-0808">Transferase</keyword>
<reference evidence="2 3" key="1">
    <citation type="journal article" date="2017" name="Int. J. Syst. Evol. Microbiol.">
        <title>Bacillus mangrovi sp. nov., isolated from a sediment sample from a mangrove forest.</title>
        <authorList>
            <person name="Gupta V."/>
            <person name="Singh P.K."/>
            <person name="Korpole S."/>
            <person name="Tanuku N.R.S."/>
            <person name="Pinnaka A.K."/>
        </authorList>
    </citation>
    <scope>NUCLEOTIDE SEQUENCE [LARGE SCALE GENOMIC DNA]</scope>
    <source>
        <strain evidence="2 3">KCTC 33872</strain>
    </source>
</reference>
<dbReference type="Pfam" id="PF08241">
    <property type="entry name" value="Methyltransf_11"/>
    <property type="match status" value="1"/>
</dbReference>
<dbReference type="SUPFAM" id="SSF53335">
    <property type="entry name" value="S-adenosyl-L-methionine-dependent methyltransferases"/>
    <property type="match status" value="1"/>
</dbReference>
<dbReference type="GO" id="GO:0032259">
    <property type="term" value="P:methylation"/>
    <property type="evidence" value="ECO:0007669"/>
    <property type="project" value="UniProtKB-KW"/>
</dbReference>
<name>A0A7X2S3Z5_9BACI</name>
<comment type="caution">
    <text evidence="2">The sequence shown here is derived from an EMBL/GenBank/DDBJ whole genome shotgun (WGS) entry which is preliminary data.</text>
</comment>
<evidence type="ECO:0000259" key="1">
    <source>
        <dbReference type="Pfam" id="PF08241"/>
    </source>
</evidence>
<dbReference type="PANTHER" id="PTHR43861:SF1">
    <property type="entry name" value="TRANS-ACONITATE 2-METHYLTRANSFERASE"/>
    <property type="match status" value="1"/>
</dbReference>